<dbReference type="Proteomes" id="UP001597264">
    <property type="component" value="Unassembled WGS sequence"/>
</dbReference>
<dbReference type="EMBL" id="JBHTLR010000014">
    <property type="protein sequence ID" value="MFD1217360.1"/>
    <property type="molecule type" value="Genomic_DNA"/>
</dbReference>
<evidence type="ECO:0000313" key="2">
    <source>
        <dbReference type="Proteomes" id="UP001597264"/>
    </source>
</evidence>
<reference evidence="2" key="1">
    <citation type="journal article" date="2019" name="Int. J. Syst. Evol. Microbiol.">
        <title>The Global Catalogue of Microorganisms (GCM) 10K type strain sequencing project: providing services to taxonomists for standard genome sequencing and annotation.</title>
        <authorList>
            <consortium name="The Broad Institute Genomics Platform"/>
            <consortium name="The Broad Institute Genome Sequencing Center for Infectious Disease"/>
            <person name="Wu L."/>
            <person name="Ma J."/>
        </authorList>
    </citation>
    <scope>NUCLEOTIDE SEQUENCE [LARGE SCALE GENOMIC DNA]</scope>
    <source>
        <strain evidence="2">CCUG 54356</strain>
    </source>
</reference>
<organism evidence="1 2">
    <name type="scientific">Microbulbifer celer</name>
    <dbReference type="NCBI Taxonomy" id="435905"/>
    <lineage>
        <taxon>Bacteria</taxon>
        <taxon>Pseudomonadati</taxon>
        <taxon>Pseudomonadota</taxon>
        <taxon>Gammaproteobacteria</taxon>
        <taxon>Cellvibrionales</taxon>
        <taxon>Microbulbiferaceae</taxon>
        <taxon>Microbulbifer</taxon>
    </lineage>
</organism>
<keyword evidence="2" id="KW-1185">Reference proteome</keyword>
<gene>
    <name evidence="1" type="ORF">ACFQ2X_12175</name>
</gene>
<protein>
    <submittedName>
        <fullName evidence="1">Uncharacterized protein</fullName>
    </submittedName>
</protein>
<evidence type="ECO:0000313" key="1">
    <source>
        <dbReference type="EMBL" id="MFD1217360.1"/>
    </source>
</evidence>
<proteinExistence type="predicted"/>
<accession>A0ABW3UCX9</accession>
<name>A0ABW3UCX9_9GAMM</name>
<dbReference type="RefSeq" id="WP_230437395.1">
    <property type="nucleotide sequence ID" value="NZ_CP087715.1"/>
</dbReference>
<comment type="caution">
    <text evidence="1">The sequence shown here is derived from an EMBL/GenBank/DDBJ whole genome shotgun (WGS) entry which is preliminary data.</text>
</comment>
<sequence length="73" mass="8166">MNLSVIMFTYLAPGWLGKVLKGSDASAWKTDILRVNGLDEPMAWGGLDREFGVRQINAGVKPRPRFLYLSRAL</sequence>